<dbReference type="RefSeq" id="WP_068405078.1">
    <property type="nucleotide sequence ID" value="NZ_CP014504.1"/>
</dbReference>
<evidence type="ECO:0000313" key="1">
    <source>
        <dbReference type="EMBL" id="AMQ01249.1"/>
    </source>
</evidence>
<gene>
    <name evidence="1" type="ORF">AY601_4406</name>
</gene>
<keyword evidence="2" id="KW-1185">Reference proteome</keyword>
<organism evidence="1 2">
    <name type="scientific">Pedobacter cryoconitis</name>
    <dbReference type="NCBI Taxonomy" id="188932"/>
    <lineage>
        <taxon>Bacteria</taxon>
        <taxon>Pseudomonadati</taxon>
        <taxon>Bacteroidota</taxon>
        <taxon>Sphingobacteriia</taxon>
        <taxon>Sphingobacteriales</taxon>
        <taxon>Sphingobacteriaceae</taxon>
        <taxon>Pedobacter</taxon>
    </lineage>
</organism>
<name>A0A127VK16_9SPHI</name>
<dbReference type="KEGG" id="pcm:AY601_4406"/>
<protein>
    <submittedName>
        <fullName evidence="1">Uncharacterized protein</fullName>
    </submittedName>
</protein>
<accession>A0A127VK16</accession>
<dbReference type="AlphaFoldDB" id="A0A127VK16"/>
<evidence type="ECO:0000313" key="2">
    <source>
        <dbReference type="Proteomes" id="UP000071561"/>
    </source>
</evidence>
<dbReference type="PATRIC" id="fig|188932.3.peg.4568"/>
<dbReference type="Proteomes" id="UP000071561">
    <property type="component" value="Chromosome"/>
</dbReference>
<dbReference type="OrthoDB" id="764635at2"/>
<sequence>MIALITSTLRPTDKTHSFFKEEERYTQTLETIRKLSGKGFSEIYIFDNSSKKINGEQLIQDSGCKLFFIQNCQYTFRNKGLNEALLILNSLNHLPPDRPIFKISARYYPTDQFNTERMNLVTTDFIGKGYSFDKRGGLFSTRGYIVKDKELLERMLVLCIEDMMSYSKGIYGLSSLINHLKSIFVLQTGSPFQISMEHAFARILKTHFSYQLLENIGIEGYIAGAGQKELITE</sequence>
<reference evidence="1 2" key="1">
    <citation type="submission" date="2016-03" db="EMBL/GenBank/DDBJ databases">
        <title>Complete genome sequence of Pedobacter cryoconitis PAMC 27485.</title>
        <authorList>
            <person name="Lee J."/>
            <person name="Kim O.-S."/>
        </authorList>
    </citation>
    <scope>NUCLEOTIDE SEQUENCE [LARGE SCALE GENOMIC DNA]</scope>
    <source>
        <strain evidence="1 2">PAMC 27485</strain>
    </source>
</reference>
<dbReference type="EMBL" id="CP014504">
    <property type="protein sequence ID" value="AMQ01249.1"/>
    <property type="molecule type" value="Genomic_DNA"/>
</dbReference>
<proteinExistence type="predicted"/>